<keyword evidence="2" id="KW-1185">Reference proteome</keyword>
<evidence type="ECO:0000313" key="1">
    <source>
        <dbReference type="EMBL" id="KAA9106008.1"/>
    </source>
</evidence>
<protein>
    <submittedName>
        <fullName evidence="1">Uncharacterized protein</fullName>
    </submittedName>
</protein>
<name>A0A5J5J012_9MICO</name>
<organism evidence="1 2">
    <name type="scientific">Microbacterium rhizomatis</name>
    <dbReference type="NCBI Taxonomy" id="1631477"/>
    <lineage>
        <taxon>Bacteria</taxon>
        <taxon>Bacillati</taxon>
        <taxon>Actinomycetota</taxon>
        <taxon>Actinomycetes</taxon>
        <taxon>Micrococcales</taxon>
        <taxon>Microbacteriaceae</taxon>
        <taxon>Microbacterium</taxon>
    </lineage>
</organism>
<dbReference type="Proteomes" id="UP000325827">
    <property type="component" value="Unassembled WGS sequence"/>
</dbReference>
<dbReference type="RefSeq" id="WP_150450151.1">
    <property type="nucleotide sequence ID" value="NZ_VYSA01000004.1"/>
</dbReference>
<sequence>MDDIDYRPKPWVPKDVPTVWVDHTSGQGVTQDGVAIRPVVGDRRKNPNLTDLLDTAASYGANRIMLTGKRPDPEPGIRHWLYVQTPRWKPGTHWINNGPPTGRFEHETTGFKIEVRTAEEWFGEVALSPAQARSAWDTTAAILKAADERARMFNSPAATGTNLWALSLPKNVNPVPVSSDIAEEIHATSGQHHIEHLVAGPDFAIHEDCVPLVDPAKQKKITEFAYVDGRFMYAALGRELGLGPARRLNRAAAYQLMEEDPYARARFNVRFQVPSTWNHVGILGVRHQRVEEGWYYPNRPGARGETWADAAEIQVARSAGWVVDPVEAVVFRKARPLDTFFERIMRARDRVNEHPDMHPMLRKAVMAALRAIVLHSVGAFASSGRDQTRVATSALDVPPQFQARMQRQGKLFVYHVPSERNSRTESFYHPELAAQVWGRARARVLDGPSALGLHTTGALAVDPSTLLGIQGDAIYTSTLPSWSLPVANGGGDDGKTGRLRLQGYLNGSFLTPERLQQRLSLRGRAEKAGVESALEHEAVMS</sequence>
<dbReference type="OrthoDB" id="4919249at2"/>
<accession>A0A5J5J012</accession>
<proteinExistence type="predicted"/>
<dbReference type="EMBL" id="VYSA01000004">
    <property type="protein sequence ID" value="KAA9106008.1"/>
    <property type="molecule type" value="Genomic_DNA"/>
</dbReference>
<evidence type="ECO:0000313" key="2">
    <source>
        <dbReference type="Proteomes" id="UP000325827"/>
    </source>
</evidence>
<comment type="caution">
    <text evidence="1">The sequence shown here is derived from an EMBL/GenBank/DDBJ whole genome shotgun (WGS) entry which is preliminary data.</text>
</comment>
<dbReference type="AlphaFoldDB" id="A0A5J5J012"/>
<gene>
    <name evidence="1" type="ORF">F6B43_16760</name>
</gene>
<reference evidence="2" key="1">
    <citation type="submission" date="2019-09" db="EMBL/GenBank/DDBJ databases">
        <title>Mumia zhuanghuii sp. nov. isolated from the intestinal contents of plateau pika (Ochotona curzoniae) in the Qinghai-Tibet plateau of China.</title>
        <authorList>
            <person name="Tian Z."/>
        </authorList>
    </citation>
    <scope>NUCLEOTIDE SEQUENCE [LARGE SCALE GENOMIC DNA]</scope>
    <source>
        <strain evidence="2">JCM 30598</strain>
    </source>
</reference>